<feature type="domain" description="Endonuclease GajA/Old nuclease/RecF-like AAA" evidence="1">
    <location>
        <begin position="1"/>
        <end position="380"/>
    </location>
</feature>
<dbReference type="PANTHER" id="PTHR43581">
    <property type="entry name" value="ATP/GTP PHOSPHATASE"/>
    <property type="match status" value="1"/>
</dbReference>
<accession>A0A420XII0</accession>
<proteinExistence type="predicted"/>
<dbReference type="InterPro" id="IPR051396">
    <property type="entry name" value="Bact_Antivir_Def_Nuclease"/>
</dbReference>
<dbReference type="RefSeq" id="WP_121121222.1">
    <property type="nucleotide sequence ID" value="NZ_CP016604.1"/>
</dbReference>
<sequence>MKISYIKIKNFRGYEKEIVVNFDNLTAIVGKNDVGKSTILEALDIFFNNGKGIIKIDKNDVNKKAVESGDFETIITVCFDDLPEKIIIDSSVETTLKDEYLLNSQEKLEIIKKYKNGGSHKVYLKAKHPNNPKCSDLLLKKNTELKKLMQDEDISNADFNINSSMRKGLWQKYLNDLQLEDIEIDVTKEDARKIWDKLAIYLPVYSLFQSDRKNSDNDNEVQDPLKEAVKQIVNDESLQTSLAEIADIVRNKIEEVSSRTLQKIREMDPEIANTLNPIIPSSEDLKWQDVFKNVSISGDENIPINKRGSGVRRLILLNFFRAEAERRAENNENANVIYAIEEPETSQHTSNQHKLIKALKELSNQDKTQILLTTHSSNIVKQLDFENLRLLKNTNEDKKIINVSPKQLNYPSLNEVNYLAFEEITEEYHNELYGHIELQGWLQEYRANKSKMSYHKQNRDGSPVNPDGPQKICLTDYIRHQIHHPENNLNTRFTPNQLKESIEQMRIYISEKKKNKGES</sequence>
<dbReference type="InterPro" id="IPR041685">
    <property type="entry name" value="AAA_GajA/Old/RecF-like"/>
</dbReference>
<name>A0A420XII0_9PAST</name>
<evidence type="ECO:0000259" key="1">
    <source>
        <dbReference type="Pfam" id="PF13175"/>
    </source>
</evidence>
<evidence type="ECO:0000313" key="2">
    <source>
        <dbReference type="EMBL" id="RKR76951.1"/>
    </source>
</evidence>
<reference evidence="2 3" key="1">
    <citation type="submission" date="2018-10" db="EMBL/GenBank/DDBJ databases">
        <title>Genomic Encyclopedia of Type Strains, Phase IV (KMG-IV): sequencing the most valuable type-strain genomes for metagenomic binning, comparative biology and taxonomic classification.</title>
        <authorList>
            <person name="Goeker M."/>
        </authorList>
    </citation>
    <scope>NUCLEOTIDE SEQUENCE [LARGE SCALE GENOMIC DNA]</scope>
    <source>
        <strain evidence="2 3">DSM 23800</strain>
    </source>
</reference>
<dbReference type="InterPro" id="IPR027417">
    <property type="entry name" value="P-loop_NTPase"/>
</dbReference>
<dbReference type="SUPFAM" id="SSF52540">
    <property type="entry name" value="P-loop containing nucleoside triphosphate hydrolases"/>
    <property type="match status" value="1"/>
</dbReference>
<dbReference type="PANTHER" id="PTHR43581:SF4">
    <property type="entry name" value="ATP_GTP PHOSPHATASE"/>
    <property type="match status" value="1"/>
</dbReference>
<dbReference type="EMBL" id="RBJC01000004">
    <property type="protein sequence ID" value="RKR76951.1"/>
    <property type="molecule type" value="Genomic_DNA"/>
</dbReference>
<dbReference type="Proteomes" id="UP000280099">
    <property type="component" value="Unassembled WGS sequence"/>
</dbReference>
<gene>
    <name evidence="2" type="ORF">DES31_0262</name>
</gene>
<keyword evidence="3" id="KW-1185">Reference proteome</keyword>
<organism evidence="2 3">
    <name type="scientific">Otariodibacter oris</name>
    <dbReference type="NCBI Taxonomy" id="1032623"/>
    <lineage>
        <taxon>Bacteria</taxon>
        <taxon>Pseudomonadati</taxon>
        <taxon>Pseudomonadota</taxon>
        <taxon>Gammaproteobacteria</taxon>
        <taxon>Pasteurellales</taxon>
        <taxon>Pasteurellaceae</taxon>
        <taxon>Otariodibacter</taxon>
    </lineage>
</organism>
<dbReference type="Pfam" id="PF13175">
    <property type="entry name" value="AAA_15"/>
    <property type="match status" value="1"/>
</dbReference>
<dbReference type="Gene3D" id="3.40.50.300">
    <property type="entry name" value="P-loop containing nucleotide triphosphate hydrolases"/>
    <property type="match status" value="1"/>
</dbReference>
<dbReference type="AlphaFoldDB" id="A0A420XII0"/>
<comment type="caution">
    <text evidence="2">The sequence shown here is derived from an EMBL/GenBank/DDBJ whole genome shotgun (WGS) entry which is preliminary data.</text>
</comment>
<protein>
    <submittedName>
        <fullName evidence="2">AAA ATPase-like protein</fullName>
    </submittedName>
</protein>
<evidence type="ECO:0000313" key="3">
    <source>
        <dbReference type="Proteomes" id="UP000280099"/>
    </source>
</evidence>
<dbReference type="OrthoDB" id="3322489at2"/>